<evidence type="ECO:0000256" key="2">
    <source>
        <dbReference type="ARBA" id="ARBA00023125"/>
    </source>
</evidence>
<proteinExistence type="predicted"/>
<evidence type="ECO:0000256" key="1">
    <source>
        <dbReference type="ARBA" id="ARBA00023015"/>
    </source>
</evidence>
<name>A0A0N0XZ35_9ACTN</name>
<dbReference type="GO" id="GO:0045892">
    <property type="term" value="P:negative regulation of DNA-templated transcription"/>
    <property type="evidence" value="ECO:0007669"/>
    <property type="project" value="InterPro"/>
</dbReference>
<organism evidence="6 7">
    <name type="scientific">Streptomyces chattanoogensis</name>
    <dbReference type="NCBI Taxonomy" id="66876"/>
    <lineage>
        <taxon>Bacteria</taxon>
        <taxon>Bacillati</taxon>
        <taxon>Actinomycetota</taxon>
        <taxon>Actinomycetes</taxon>
        <taxon>Kitasatosporales</taxon>
        <taxon>Streptomycetaceae</taxon>
        <taxon>Streptomyces</taxon>
    </lineage>
</organism>
<dbReference type="AlphaFoldDB" id="A0A0N0XZ35"/>
<accession>A0A0N0XZ35</accession>
<feature type="DNA-binding region" description="H-T-H motif" evidence="4">
    <location>
        <begin position="55"/>
        <end position="74"/>
    </location>
</feature>
<dbReference type="PATRIC" id="fig|66876.3.peg.1010"/>
<dbReference type="PANTHER" id="PTHR30055:SF151">
    <property type="entry name" value="TRANSCRIPTIONAL REGULATORY PROTEIN"/>
    <property type="match status" value="1"/>
</dbReference>
<dbReference type="Proteomes" id="UP000037982">
    <property type="component" value="Unassembled WGS sequence"/>
</dbReference>
<dbReference type="GO" id="GO:0003700">
    <property type="term" value="F:DNA-binding transcription factor activity"/>
    <property type="evidence" value="ECO:0007669"/>
    <property type="project" value="TreeGrafter"/>
</dbReference>
<dbReference type="PROSITE" id="PS50977">
    <property type="entry name" value="HTH_TETR_2"/>
    <property type="match status" value="1"/>
</dbReference>
<dbReference type="RefSeq" id="WP_053922455.1">
    <property type="nucleotide sequence ID" value="NZ_LGKG01000013.1"/>
</dbReference>
<gene>
    <name evidence="6" type="ORF">ADL29_04565</name>
</gene>
<keyword evidence="3" id="KW-0804">Transcription</keyword>
<keyword evidence="1" id="KW-0805">Transcription regulation</keyword>
<evidence type="ECO:0000256" key="4">
    <source>
        <dbReference type="PROSITE-ProRule" id="PRU00335"/>
    </source>
</evidence>
<dbReference type="EMBL" id="LGKG01000013">
    <property type="protein sequence ID" value="KPC66228.1"/>
    <property type="molecule type" value="Genomic_DNA"/>
</dbReference>
<keyword evidence="7" id="KW-1185">Reference proteome</keyword>
<evidence type="ECO:0000313" key="6">
    <source>
        <dbReference type="EMBL" id="KPC66228.1"/>
    </source>
</evidence>
<evidence type="ECO:0000256" key="3">
    <source>
        <dbReference type="ARBA" id="ARBA00023163"/>
    </source>
</evidence>
<dbReference type="InterPro" id="IPR004111">
    <property type="entry name" value="Repressor_TetR_C"/>
</dbReference>
<dbReference type="Pfam" id="PF02909">
    <property type="entry name" value="TetR_C_1"/>
    <property type="match status" value="1"/>
</dbReference>
<dbReference type="InterPro" id="IPR001647">
    <property type="entry name" value="HTH_TetR"/>
</dbReference>
<dbReference type="InterPro" id="IPR050109">
    <property type="entry name" value="HTH-type_TetR-like_transc_reg"/>
</dbReference>
<evidence type="ECO:0000313" key="7">
    <source>
        <dbReference type="Proteomes" id="UP000037982"/>
    </source>
</evidence>
<dbReference type="SUPFAM" id="SSF46689">
    <property type="entry name" value="Homeodomain-like"/>
    <property type="match status" value="1"/>
</dbReference>
<dbReference type="Gene3D" id="1.10.357.10">
    <property type="entry name" value="Tetracycline Repressor, domain 2"/>
    <property type="match status" value="1"/>
</dbReference>
<dbReference type="PANTHER" id="PTHR30055">
    <property type="entry name" value="HTH-TYPE TRANSCRIPTIONAL REGULATOR RUTR"/>
    <property type="match status" value="1"/>
</dbReference>
<evidence type="ECO:0000259" key="5">
    <source>
        <dbReference type="PROSITE" id="PS50977"/>
    </source>
</evidence>
<comment type="caution">
    <text evidence="6">The sequence shown here is derived from an EMBL/GenBank/DDBJ whole genome shotgun (WGS) entry which is preliminary data.</text>
</comment>
<dbReference type="Pfam" id="PF00440">
    <property type="entry name" value="TetR_N"/>
    <property type="match status" value="1"/>
</dbReference>
<dbReference type="SUPFAM" id="SSF48498">
    <property type="entry name" value="Tetracyclin repressor-like, C-terminal domain"/>
    <property type="match status" value="1"/>
</dbReference>
<feature type="domain" description="HTH tetR-type" evidence="5">
    <location>
        <begin position="32"/>
        <end position="92"/>
    </location>
</feature>
<dbReference type="GO" id="GO:0000976">
    <property type="term" value="F:transcription cis-regulatory region binding"/>
    <property type="evidence" value="ECO:0007669"/>
    <property type="project" value="TreeGrafter"/>
</dbReference>
<protein>
    <submittedName>
        <fullName evidence="6">TetR family transcriptional regulator</fullName>
    </submittedName>
</protein>
<reference evidence="7" key="1">
    <citation type="submission" date="2015-07" db="EMBL/GenBank/DDBJ databases">
        <authorList>
            <person name="Ju K.-S."/>
            <person name="Doroghazi J.R."/>
            <person name="Metcalf W.W."/>
        </authorList>
    </citation>
    <scope>NUCLEOTIDE SEQUENCE [LARGE SCALE GENOMIC DNA]</scope>
    <source>
        <strain evidence="7">NRRL ISP-5002</strain>
    </source>
</reference>
<dbReference type="InterPro" id="IPR009057">
    <property type="entry name" value="Homeodomain-like_sf"/>
</dbReference>
<sequence length="255" mass="27341">MTTEHSGSGDISRSLELLWGTGERPSRGPKPGLTLDRIVTAAIAVADAEGLGALSMRRVAAELGVGAMSLYRYVPGKAELLDLMLDKVVEFDADAHPDPAAGWRPVLEAVARTNWRLHHRHPWLLQVDQSHPLLGPNALDGFEYALRALAGTGLPDREKVHCMVALEGFVSGTARTQLNAANAEQRTGISAEDFWRAQEPVLSRAMRSGRYPTLAGLDEDSFTGGGNPVFELGLAALLDGFATLIAARTPGRKDA</sequence>
<dbReference type="Gene3D" id="1.10.10.60">
    <property type="entry name" value="Homeodomain-like"/>
    <property type="match status" value="1"/>
</dbReference>
<keyword evidence="2 4" id="KW-0238">DNA-binding</keyword>
<dbReference type="InterPro" id="IPR036271">
    <property type="entry name" value="Tet_transcr_reg_TetR-rel_C_sf"/>
</dbReference>